<evidence type="ECO:0000313" key="2">
    <source>
        <dbReference type="EMBL" id="VAW58409.1"/>
    </source>
</evidence>
<name>A0A3B0XAB6_9ZZZZ</name>
<dbReference type="EMBL" id="UOFH01000009">
    <property type="protein sequence ID" value="VAW58409.1"/>
    <property type="molecule type" value="Genomic_DNA"/>
</dbReference>
<dbReference type="SMART" id="SM00331">
    <property type="entry name" value="PP2C_SIG"/>
    <property type="match status" value="1"/>
</dbReference>
<dbReference type="Gene3D" id="3.60.40.10">
    <property type="entry name" value="PPM-type phosphatase domain"/>
    <property type="match status" value="1"/>
</dbReference>
<dbReference type="SMART" id="SM00332">
    <property type="entry name" value="PP2Cc"/>
    <property type="match status" value="1"/>
</dbReference>
<dbReference type="PROSITE" id="PS51746">
    <property type="entry name" value="PPM_2"/>
    <property type="match status" value="1"/>
</dbReference>
<gene>
    <name evidence="2" type="ORF">MNBD_GAMMA08-194</name>
</gene>
<proteinExistence type="predicted"/>
<dbReference type="InterPro" id="IPR036457">
    <property type="entry name" value="PPM-type-like_dom_sf"/>
</dbReference>
<dbReference type="SUPFAM" id="SSF81606">
    <property type="entry name" value="PP2C-like"/>
    <property type="match status" value="1"/>
</dbReference>
<accession>A0A3B0XAB6</accession>
<protein>
    <submittedName>
        <fullName evidence="2">Protein serine/threonine phosphatase PrpC, regulation of stationary phase</fullName>
    </submittedName>
</protein>
<dbReference type="Pfam" id="PF13672">
    <property type="entry name" value="PP2C_2"/>
    <property type="match status" value="1"/>
</dbReference>
<dbReference type="PANTHER" id="PTHR47992">
    <property type="entry name" value="PROTEIN PHOSPHATASE"/>
    <property type="match status" value="1"/>
</dbReference>
<dbReference type="InterPro" id="IPR015655">
    <property type="entry name" value="PP2C"/>
</dbReference>
<evidence type="ECO:0000259" key="1">
    <source>
        <dbReference type="PROSITE" id="PS51746"/>
    </source>
</evidence>
<dbReference type="CDD" id="cd00143">
    <property type="entry name" value="PP2Cc"/>
    <property type="match status" value="1"/>
</dbReference>
<reference evidence="2" key="1">
    <citation type="submission" date="2018-06" db="EMBL/GenBank/DDBJ databases">
        <authorList>
            <person name="Zhirakovskaya E."/>
        </authorList>
    </citation>
    <scope>NUCLEOTIDE SEQUENCE</scope>
</reference>
<dbReference type="AlphaFoldDB" id="A0A3B0XAB6"/>
<dbReference type="InterPro" id="IPR001932">
    <property type="entry name" value="PPM-type_phosphatase-like_dom"/>
</dbReference>
<dbReference type="NCBIfam" id="NF033484">
    <property type="entry name" value="Stp1_PP2C_phos"/>
    <property type="match status" value="1"/>
</dbReference>
<feature type="domain" description="PPM-type phosphatase" evidence="1">
    <location>
        <begin position="11"/>
        <end position="246"/>
    </location>
</feature>
<organism evidence="2">
    <name type="scientific">hydrothermal vent metagenome</name>
    <dbReference type="NCBI Taxonomy" id="652676"/>
    <lineage>
        <taxon>unclassified sequences</taxon>
        <taxon>metagenomes</taxon>
        <taxon>ecological metagenomes</taxon>
    </lineage>
</organism>
<sequence>MSDTTIRRPIRWGSAQETNVGMVREVNEDSIISLQELQLWAVADGMGGYEAGNVASNMIVKSLGELTNKSSLNEFVDSVEDSLIDANHRILEYADIMLDGRTLGSTIVTLAIKGHVGICLWAGDSRLYRFRNNDFIQLSRDHSQVEEMVQQGFLTPEEAEVHPDSNVITRAIGASPDVYIDINVFSVQLGDTFLLCSDGLYNMVTKEEMSEAIASMTSLEDAVETLIQKALDNGANDNVSVIIIKGEPDAAYSTQVNLQE</sequence>
<dbReference type="GO" id="GO:0004722">
    <property type="term" value="F:protein serine/threonine phosphatase activity"/>
    <property type="evidence" value="ECO:0007669"/>
    <property type="project" value="InterPro"/>
</dbReference>